<sequence>MPESDWAARQFAERGIAVVAVDYRLAPVLD</sequence>
<organism evidence="1 2">
    <name type="scientific">Actinoplanes sichuanensis</name>
    <dbReference type="NCBI Taxonomy" id="512349"/>
    <lineage>
        <taxon>Bacteria</taxon>
        <taxon>Bacillati</taxon>
        <taxon>Actinomycetota</taxon>
        <taxon>Actinomycetes</taxon>
        <taxon>Micromonosporales</taxon>
        <taxon>Micromonosporaceae</taxon>
        <taxon>Actinoplanes</taxon>
    </lineage>
</organism>
<dbReference type="SUPFAM" id="SSF53474">
    <property type="entry name" value="alpha/beta-Hydrolases"/>
    <property type="match status" value="1"/>
</dbReference>
<evidence type="ECO:0000313" key="2">
    <source>
        <dbReference type="Proteomes" id="UP001597183"/>
    </source>
</evidence>
<gene>
    <name evidence="1" type="ORF">ACFQ5G_44055</name>
</gene>
<evidence type="ECO:0000313" key="1">
    <source>
        <dbReference type="EMBL" id="MFD1372341.1"/>
    </source>
</evidence>
<proteinExistence type="predicted"/>
<dbReference type="EMBL" id="JBHTMK010000055">
    <property type="protein sequence ID" value="MFD1372341.1"/>
    <property type="molecule type" value="Genomic_DNA"/>
</dbReference>
<accession>A0ABW4ANB2</accession>
<dbReference type="Proteomes" id="UP001597183">
    <property type="component" value="Unassembled WGS sequence"/>
</dbReference>
<evidence type="ECO:0008006" key="3">
    <source>
        <dbReference type="Google" id="ProtNLM"/>
    </source>
</evidence>
<dbReference type="RefSeq" id="WP_317796226.1">
    <property type="nucleotide sequence ID" value="NZ_AP028461.1"/>
</dbReference>
<name>A0ABW4ANB2_9ACTN</name>
<dbReference type="Gene3D" id="3.40.50.1820">
    <property type="entry name" value="alpha/beta hydrolase"/>
    <property type="match status" value="1"/>
</dbReference>
<reference evidence="2" key="1">
    <citation type="journal article" date="2019" name="Int. J. Syst. Evol. Microbiol.">
        <title>The Global Catalogue of Microorganisms (GCM) 10K type strain sequencing project: providing services to taxonomists for standard genome sequencing and annotation.</title>
        <authorList>
            <consortium name="The Broad Institute Genomics Platform"/>
            <consortium name="The Broad Institute Genome Sequencing Center for Infectious Disease"/>
            <person name="Wu L."/>
            <person name="Ma J."/>
        </authorList>
    </citation>
    <scope>NUCLEOTIDE SEQUENCE [LARGE SCALE GENOMIC DNA]</scope>
    <source>
        <strain evidence="2">CCM 7526</strain>
    </source>
</reference>
<dbReference type="InterPro" id="IPR029058">
    <property type="entry name" value="AB_hydrolase_fold"/>
</dbReference>
<comment type="caution">
    <text evidence="1">The sequence shown here is derived from an EMBL/GenBank/DDBJ whole genome shotgun (WGS) entry which is preliminary data.</text>
</comment>
<protein>
    <recommendedName>
        <fullName evidence="3">Alpha/beta hydrolase</fullName>
    </recommendedName>
</protein>
<keyword evidence="2" id="KW-1185">Reference proteome</keyword>